<evidence type="ECO:0000256" key="1">
    <source>
        <dbReference type="ARBA" id="ARBA00022737"/>
    </source>
</evidence>
<evidence type="ECO:0000256" key="2">
    <source>
        <dbReference type="ARBA" id="ARBA00022884"/>
    </source>
</evidence>
<proteinExistence type="predicted"/>
<evidence type="ECO:0000256" key="4">
    <source>
        <dbReference type="SAM" id="MobiDB-lite"/>
    </source>
</evidence>
<dbReference type="InterPro" id="IPR001313">
    <property type="entry name" value="Pumilio_RNA-bd_rpt"/>
</dbReference>
<sequence length="571" mass="62851">EGHAKQRALAKERRAAKPNADSIARSKQIWERLRRKSHVPLDERQKLVGELFTLISGRVSDFVFKHDSVRVVQCALKYANPSQREMIVNELQGSVVPLAESKYGKFLVAKMVVEGNRGIKDTIIPQFYGHVKRLINHAEAGWILDDIYRQVATKDQKTRLLQEWFGAEFAMADSPIGDLSSVLNQSPEKRKPVLSHLHKTISTLVGKQMTGFTMLHDAMWQYYTTLDPASDSHAEFLELLRSDIETAAEGDSSTGGDLLRNLAFTHSGSRLVCHALAHGTAKSRKAILKCYKDAVSIMAYDSNASLVLLTALDVVDDTKLSAKTILADVLAVDGKEADGKEVDSKKVEERLNRREAALTNLSARCVALWPLLAESSSGGSALPETANFLLPPTEREFISSLRAIRSTSSKKDPQTRASELRAYASPLLLELAEKRAAALSLTSFGCRCLAEILLCAQGEKCGAKISVAKLAEGVERAGCQRNRHVDRMFKTLLLGGHFNPATKQVDLVHPRLCFADVFFPAIKGQLVEWTTSPSSFVVVALLESPDVGDVIKAQARKILSKNAKKVEAVKE</sequence>
<dbReference type="InterPro" id="IPR011989">
    <property type="entry name" value="ARM-like"/>
</dbReference>
<keyword evidence="2" id="KW-0694">RNA-binding</keyword>
<keyword evidence="7" id="KW-1185">Reference proteome</keyword>
<organism evidence="6 7">
    <name type="scientific">Piedraia hortae CBS 480.64</name>
    <dbReference type="NCBI Taxonomy" id="1314780"/>
    <lineage>
        <taxon>Eukaryota</taxon>
        <taxon>Fungi</taxon>
        <taxon>Dikarya</taxon>
        <taxon>Ascomycota</taxon>
        <taxon>Pezizomycotina</taxon>
        <taxon>Dothideomycetes</taxon>
        <taxon>Dothideomycetidae</taxon>
        <taxon>Capnodiales</taxon>
        <taxon>Piedraiaceae</taxon>
        <taxon>Piedraia</taxon>
    </lineage>
</organism>
<protein>
    <submittedName>
        <fullName evidence="6">ARM repeat-containing protein</fullName>
    </submittedName>
</protein>
<dbReference type="InterPro" id="IPR040059">
    <property type="entry name" value="PUM3"/>
</dbReference>
<gene>
    <name evidence="6" type="ORF">K470DRAFT_196771</name>
</gene>
<evidence type="ECO:0000313" key="7">
    <source>
        <dbReference type="Proteomes" id="UP000799421"/>
    </source>
</evidence>
<dbReference type="GO" id="GO:0005730">
    <property type="term" value="C:nucleolus"/>
    <property type="evidence" value="ECO:0007669"/>
    <property type="project" value="TreeGrafter"/>
</dbReference>
<dbReference type="AlphaFoldDB" id="A0A6A7BWV4"/>
<evidence type="ECO:0000259" key="5">
    <source>
        <dbReference type="Pfam" id="PF08144"/>
    </source>
</evidence>
<feature type="non-terminal residue" evidence="6">
    <location>
        <position position="571"/>
    </location>
</feature>
<dbReference type="GO" id="GO:0006417">
    <property type="term" value="P:regulation of translation"/>
    <property type="evidence" value="ECO:0007669"/>
    <property type="project" value="TreeGrafter"/>
</dbReference>
<accession>A0A6A7BWV4</accession>
<evidence type="ECO:0000313" key="6">
    <source>
        <dbReference type="EMBL" id="KAF2859846.1"/>
    </source>
</evidence>
<feature type="non-terminal residue" evidence="6">
    <location>
        <position position="1"/>
    </location>
</feature>
<reference evidence="6" key="1">
    <citation type="journal article" date="2020" name="Stud. Mycol.">
        <title>101 Dothideomycetes genomes: a test case for predicting lifestyles and emergence of pathogens.</title>
        <authorList>
            <person name="Haridas S."/>
            <person name="Albert R."/>
            <person name="Binder M."/>
            <person name="Bloem J."/>
            <person name="Labutti K."/>
            <person name="Salamov A."/>
            <person name="Andreopoulos B."/>
            <person name="Baker S."/>
            <person name="Barry K."/>
            <person name="Bills G."/>
            <person name="Bluhm B."/>
            <person name="Cannon C."/>
            <person name="Castanera R."/>
            <person name="Culley D."/>
            <person name="Daum C."/>
            <person name="Ezra D."/>
            <person name="Gonzalez J."/>
            <person name="Henrissat B."/>
            <person name="Kuo A."/>
            <person name="Liang C."/>
            <person name="Lipzen A."/>
            <person name="Lutzoni F."/>
            <person name="Magnuson J."/>
            <person name="Mondo S."/>
            <person name="Nolan M."/>
            <person name="Ohm R."/>
            <person name="Pangilinan J."/>
            <person name="Park H.-J."/>
            <person name="Ramirez L."/>
            <person name="Alfaro M."/>
            <person name="Sun H."/>
            <person name="Tritt A."/>
            <person name="Yoshinaga Y."/>
            <person name="Zwiers L.-H."/>
            <person name="Turgeon B."/>
            <person name="Goodwin S."/>
            <person name="Spatafora J."/>
            <person name="Crous P."/>
            <person name="Grigoriev I."/>
        </authorList>
    </citation>
    <scope>NUCLEOTIDE SEQUENCE</scope>
    <source>
        <strain evidence="6">CBS 480.64</strain>
    </source>
</reference>
<dbReference type="GO" id="GO:0003729">
    <property type="term" value="F:mRNA binding"/>
    <property type="evidence" value="ECO:0007669"/>
    <property type="project" value="TreeGrafter"/>
</dbReference>
<dbReference type="EMBL" id="MU005988">
    <property type="protein sequence ID" value="KAF2859846.1"/>
    <property type="molecule type" value="Genomic_DNA"/>
</dbReference>
<dbReference type="PANTHER" id="PTHR13389:SF0">
    <property type="entry name" value="PUMILIO HOMOLOG 3"/>
    <property type="match status" value="1"/>
</dbReference>
<feature type="domain" description="CPL" evidence="5">
    <location>
        <begin position="389"/>
        <end position="501"/>
    </location>
</feature>
<dbReference type="InterPro" id="IPR016024">
    <property type="entry name" value="ARM-type_fold"/>
</dbReference>
<feature type="compositionally biased region" description="Basic and acidic residues" evidence="4">
    <location>
        <begin position="1"/>
        <end position="15"/>
    </location>
</feature>
<evidence type="ECO:0000256" key="3">
    <source>
        <dbReference type="ARBA" id="ARBA00024893"/>
    </source>
</evidence>
<dbReference type="OrthoDB" id="497380at2759"/>
<dbReference type="InterPro" id="IPR012959">
    <property type="entry name" value="CPL_dom"/>
</dbReference>
<dbReference type="Pfam" id="PF08144">
    <property type="entry name" value="CPL"/>
    <property type="match status" value="1"/>
</dbReference>
<name>A0A6A7BWV4_9PEZI</name>
<feature type="region of interest" description="Disordered" evidence="4">
    <location>
        <begin position="1"/>
        <end position="22"/>
    </location>
</feature>
<dbReference type="SUPFAM" id="SSF48371">
    <property type="entry name" value="ARM repeat"/>
    <property type="match status" value="1"/>
</dbReference>
<keyword evidence="1" id="KW-0677">Repeat</keyword>
<dbReference type="PANTHER" id="PTHR13389">
    <property type="entry name" value="PUMILIO HOMOLOG 3"/>
    <property type="match status" value="1"/>
</dbReference>
<dbReference type="SMART" id="SM00025">
    <property type="entry name" value="Pumilio"/>
    <property type="match status" value="4"/>
</dbReference>
<dbReference type="Proteomes" id="UP000799421">
    <property type="component" value="Unassembled WGS sequence"/>
</dbReference>
<dbReference type="Gene3D" id="1.25.10.10">
    <property type="entry name" value="Leucine-rich Repeat Variant"/>
    <property type="match status" value="1"/>
</dbReference>
<comment type="function">
    <text evidence="3">RNA-binding nucleolar protein required for pre-rRNA processing. Involved in production of 18S rRNA and assembly of small ribosomal subunit.</text>
</comment>